<accession>A0A385EBD8</accession>
<gene>
    <name evidence="2" type="ORF">CcrBL10_gp091</name>
</gene>
<dbReference type="InterPro" id="IPR018964">
    <property type="entry name" value="Phage_phiJL001_Gp84_C"/>
</dbReference>
<dbReference type="Pfam" id="PF09931">
    <property type="entry name" value="Phage_phiJL001_Gp84_N"/>
    <property type="match status" value="1"/>
</dbReference>
<proteinExistence type="predicted"/>
<dbReference type="InterPro" id="IPR011928">
    <property type="entry name" value="Phage_phiJL001_Gp84"/>
</dbReference>
<dbReference type="EMBL" id="MH588544">
    <property type="protein sequence ID" value="AXQ68295.1"/>
    <property type="molecule type" value="Genomic_DNA"/>
</dbReference>
<feature type="domain" description="Bacteriophage phiJL001 Gp84 C-terminal" evidence="1">
    <location>
        <begin position="451"/>
        <end position="529"/>
    </location>
</feature>
<dbReference type="Pfam" id="PF09356">
    <property type="entry name" value="Phage_BR0599"/>
    <property type="match status" value="1"/>
</dbReference>
<name>A0A385EBD8_9CAUD</name>
<reference evidence="2 3" key="1">
    <citation type="submission" date="2018-07" db="EMBL/GenBank/DDBJ databases">
        <title>Giant CbK-like Caulobacter bacteriophages have genetically divergent genomes.</title>
        <authorList>
            <person name="Wilson K.M."/>
            <person name="Ely B."/>
        </authorList>
    </citation>
    <scope>NUCLEOTIDE SEQUENCE [LARGE SCALE GENOMIC DNA]</scope>
</reference>
<organism evidence="2 3">
    <name type="scientific">Caulobacter phage CcrBL10</name>
    <dbReference type="NCBI Taxonomy" id="2283269"/>
    <lineage>
        <taxon>Viruses</taxon>
        <taxon>Duplodnaviria</taxon>
        <taxon>Heunggongvirae</taxon>
        <taxon>Uroviricota</taxon>
        <taxon>Caudoviricetes</taxon>
        <taxon>Jeanschmidtviridae</taxon>
        <taxon>Poindextervirus</taxon>
        <taxon>Poindextervirus BL10</taxon>
    </lineage>
</organism>
<evidence type="ECO:0000313" key="2">
    <source>
        <dbReference type="EMBL" id="AXQ68295.1"/>
    </source>
</evidence>
<keyword evidence="3" id="KW-1185">Reference proteome</keyword>
<dbReference type="Proteomes" id="UP000258997">
    <property type="component" value="Segment"/>
</dbReference>
<sequence>MKSVPPLLMEHIQQEVTTLATCITIVRQDGKAFFLTDHDRPILFENQHFVPYDSYQRTSILMSSELEVDTADITAFLTSDGVTRDDVASGLFDYAAIKVQLLNYTSPQDGAILLRKGTFGEVVMNQDETFTAEIRGLTQVLTYRVGESYAPECRADLGDRRCKIGLMPAEWQGNTYYATSTCVLGEVSAANSFVNLDVINWSFESGDLNTVVTAPAGWVAYGDPTSRWVYKHDWYNLFRPQLGDKFIAATRTSIDDKQEIAGMFQDISLLSAGVSEEDLDSGLCRVRYKSFVACLNNRAQSRERLTCIKVDGSVETIWDTGEKKYPEDRWVAVNADDVLIPAGTRTLRIDLWSKKRNVHEEGVAYDGIKASINLPDGTAGNADVYGGVMFKCIQAGVSGDTPPEWTNEIGATFNDGTVIWQCVTNYKRVGTVDTVDSNKSFTPEGIGEQGGFYDGGVLYWETGRNAGRAQEIKLWSGGVFTLFQRTYYPITEGDRFVVYPGCDKRRSTCGDKFNNILNFRAEPDVPGQDIYYRTPNAPEQE</sequence>
<evidence type="ECO:0000313" key="3">
    <source>
        <dbReference type="Proteomes" id="UP000258997"/>
    </source>
</evidence>
<protein>
    <submittedName>
        <fullName evidence="2">Gene transfer agent FAD/FMN-containing dehydrogenase</fullName>
    </submittedName>
</protein>
<dbReference type="NCBIfam" id="TIGR02218">
    <property type="entry name" value="phg_TIGR02218"/>
    <property type="match status" value="2"/>
</dbReference>
<evidence type="ECO:0000259" key="1">
    <source>
        <dbReference type="Pfam" id="PF09356"/>
    </source>
</evidence>